<dbReference type="PANTHER" id="PTHR35458">
    <property type="entry name" value="SLR0755 PROTEIN"/>
    <property type="match status" value="1"/>
</dbReference>
<dbReference type="AlphaFoldDB" id="A0A1G2H137"/>
<protein>
    <recommendedName>
        <fullName evidence="1">NYN domain-containing protein</fullName>
    </recommendedName>
</protein>
<dbReference type="Gene3D" id="3.40.50.1010">
    <property type="entry name" value="5'-nuclease"/>
    <property type="match status" value="1"/>
</dbReference>
<organism evidence="2 3">
    <name type="scientific">Candidatus Ryanbacteria bacterium RIFCSPLOWO2_02_FULL_47_14</name>
    <dbReference type="NCBI Taxonomy" id="1802129"/>
    <lineage>
        <taxon>Bacteria</taxon>
        <taxon>Candidatus Ryaniibacteriota</taxon>
    </lineage>
</organism>
<gene>
    <name evidence="2" type="ORF">A3J04_04125</name>
</gene>
<evidence type="ECO:0000259" key="1">
    <source>
        <dbReference type="Pfam" id="PF01936"/>
    </source>
</evidence>
<dbReference type="EMBL" id="MHNZ01000029">
    <property type="protein sequence ID" value="OGZ55708.1"/>
    <property type="molecule type" value="Genomic_DNA"/>
</dbReference>
<feature type="domain" description="NYN" evidence="1">
    <location>
        <begin position="34"/>
        <end position="185"/>
    </location>
</feature>
<evidence type="ECO:0000313" key="3">
    <source>
        <dbReference type="Proteomes" id="UP000177954"/>
    </source>
</evidence>
<dbReference type="Pfam" id="PF01936">
    <property type="entry name" value="NYN"/>
    <property type="match status" value="1"/>
</dbReference>
<dbReference type="InterPro" id="IPR047140">
    <property type="entry name" value="LabA"/>
</dbReference>
<reference evidence="2 3" key="1">
    <citation type="journal article" date="2016" name="Nat. Commun.">
        <title>Thousands of microbial genomes shed light on interconnected biogeochemical processes in an aquifer system.</title>
        <authorList>
            <person name="Anantharaman K."/>
            <person name="Brown C.T."/>
            <person name="Hug L.A."/>
            <person name="Sharon I."/>
            <person name="Castelle C.J."/>
            <person name="Probst A.J."/>
            <person name="Thomas B.C."/>
            <person name="Singh A."/>
            <person name="Wilkins M.J."/>
            <person name="Karaoz U."/>
            <person name="Brodie E.L."/>
            <person name="Williams K.H."/>
            <person name="Hubbard S.S."/>
            <person name="Banfield J.F."/>
        </authorList>
    </citation>
    <scope>NUCLEOTIDE SEQUENCE [LARGE SCALE GENOMIC DNA]</scope>
</reference>
<sequence>MITASAFGQGQFSFLEIDCYNLLMFKGIFHKKERVAVYIDANNFFKYLKDKQISFPKGVKFNYPKFIDFLVKGRGLISKRYYVGIARNIDNSAKSKEMVKGQQKFLAALENQNFVIKRGRLMYDGNKIREKGTDVKIAVDLVVGSADNMYDTAILISSDTDLIPAVKYLKYKGKKLEYIGFSHAPSFGLQKFADFSILLTPTDIENFKII</sequence>
<dbReference type="InterPro" id="IPR021139">
    <property type="entry name" value="NYN"/>
</dbReference>
<accession>A0A1G2H137</accession>
<comment type="caution">
    <text evidence="2">The sequence shown here is derived from an EMBL/GenBank/DDBJ whole genome shotgun (WGS) entry which is preliminary data.</text>
</comment>
<dbReference type="PANTHER" id="PTHR35458:SF8">
    <property type="entry name" value="SLR0650 PROTEIN"/>
    <property type="match status" value="1"/>
</dbReference>
<dbReference type="STRING" id="1802129.A3J04_04125"/>
<dbReference type="Proteomes" id="UP000177954">
    <property type="component" value="Unassembled WGS sequence"/>
</dbReference>
<proteinExistence type="predicted"/>
<dbReference type="GO" id="GO:0004540">
    <property type="term" value="F:RNA nuclease activity"/>
    <property type="evidence" value="ECO:0007669"/>
    <property type="project" value="InterPro"/>
</dbReference>
<evidence type="ECO:0000313" key="2">
    <source>
        <dbReference type="EMBL" id="OGZ55708.1"/>
    </source>
</evidence>
<name>A0A1G2H137_9BACT</name>